<accession>G6YIP8</accession>
<sequence length="211" mass="23279">MALAAKDVPLRCRCGRVSGVAKKFEPHTGFRFTCYCRDCQAFARFLDRPDMLDVAGGTDIFQMPAGRVTLATGKDAVRCLQFSDKVLRWYTSCCRTPIGNSAGPRFPVVAITHSFMCHDAEPRDTVLGAPLCRIHELSAVSPLPPNAPPPPTFSLFARRVSKLLFWWLRGLGRPNPLFDQRTNAPLSVPRVITPAERDALAGVPMPARLES</sequence>
<dbReference type="InterPro" id="IPR046149">
    <property type="entry name" value="DUF6151"/>
</dbReference>
<evidence type="ECO:0008006" key="3">
    <source>
        <dbReference type="Google" id="ProtNLM"/>
    </source>
</evidence>
<reference evidence="1 2" key="1">
    <citation type="journal article" date="2012" name="J. Bacteriol.">
        <title>Draft Genome Sequence of Plant Growth-Promoting Rhizobium Mesorhizobium amorphae, Isolated from Zinc-Lead Mine Tailings.</title>
        <authorList>
            <person name="Hao X."/>
            <person name="Lin Y."/>
            <person name="Johnstone L."/>
            <person name="Baltrus D.A."/>
            <person name="Miller S.J."/>
            <person name="Wei G."/>
            <person name="Rensing C."/>
        </authorList>
    </citation>
    <scope>NUCLEOTIDE SEQUENCE [LARGE SCALE GENOMIC DNA]</scope>
    <source>
        <strain evidence="1 2">CCNWGS0123</strain>
    </source>
</reference>
<dbReference type="STRING" id="1082933.A6B35_15120"/>
<dbReference type="EMBL" id="AGSN01000206">
    <property type="protein sequence ID" value="EHH05853.1"/>
    <property type="molecule type" value="Genomic_DNA"/>
</dbReference>
<dbReference type="Pfam" id="PF19648">
    <property type="entry name" value="DUF6151"/>
    <property type="match status" value="1"/>
</dbReference>
<protein>
    <recommendedName>
        <fullName evidence="3">CENP-V/GFA domain-containing protein</fullName>
    </recommendedName>
</protein>
<dbReference type="OrthoDB" id="5500342at2"/>
<evidence type="ECO:0000313" key="1">
    <source>
        <dbReference type="EMBL" id="EHH05853.1"/>
    </source>
</evidence>
<dbReference type="Proteomes" id="UP000002949">
    <property type="component" value="Unassembled WGS sequence"/>
</dbReference>
<dbReference type="PATRIC" id="fig|1082933.3.peg.5705"/>
<dbReference type="RefSeq" id="WP_006205640.1">
    <property type="nucleotide sequence ID" value="NZ_AGSN01000206.1"/>
</dbReference>
<dbReference type="AlphaFoldDB" id="G6YIP8"/>
<gene>
    <name evidence="1" type="ORF">MEA186_29367</name>
</gene>
<proteinExistence type="predicted"/>
<organism evidence="1 2">
    <name type="scientific">Mesorhizobium amorphae CCNWGS0123</name>
    <dbReference type="NCBI Taxonomy" id="1082933"/>
    <lineage>
        <taxon>Bacteria</taxon>
        <taxon>Pseudomonadati</taxon>
        <taxon>Pseudomonadota</taxon>
        <taxon>Alphaproteobacteria</taxon>
        <taxon>Hyphomicrobiales</taxon>
        <taxon>Phyllobacteriaceae</taxon>
        <taxon>Mesorhizobium</taxon>
    </lineage>
</organism>
<keyword evidence="2" id="KW-1185">Reference proteome</keyword>
<dbReference type="KEGG" id="mamo:A6B35_15120"/>
<evidence type="ECO:0000313" key="2">
    <source>
        <dbReference type="Proteomes" id="UP000002949"/>
    </source>
</evidence>
<name>G6YIP8_9HYPH</name>
<dbReference type="eggNOG" id="COG3791">
    <property type="taxonomic scope" value="Bacteria"/>
</dbReference>